<evidence type="ECO:0000313" key="3">
    <source>
        <dbReference type="Proteomes" id="UP001601058"/>
    </source>
</evidence>
<keyword evidence="3" id="KW-1185">Reference proteome</keyword>
<keyword evidence="1" id="KW-0812">Transmembrane</keyword>
<protein>
    <recommendedName>
        <fullName evidence="4">Glycine zipper family protein</fullName>
    </recommendedName>
</protein>
<evidence type="ECO:0008006" key="4">
    <source>
        <dbReference type="Google" id="ProtNLM"/>
    </source>
</evidence>
<name>A0ABW6JUK4_9BACI</name>
<reference evidence="2 3" key="1">
    <citation type="submission" date="2024-08" db="EMBL/GenBank/DDBJ databases">
        <title>Two novel Cytobacillus novel species.</title>
        <authorList>
            <person name="Liu G."/>
        </authorList>
    </citation>
    <scope>NUCLEOTIDE SEQUENCE [LARGE SCALE GENOMIC DNA]</scope>
    <source>
        <strain evidence="2 3">FJAT-53684</strain>
    </source>
</reference>
<comment type="caution">
    <text evidence="2">The sequence shown here is derived from an EMBL/GenBank/DDBJ whole genome shotgun (WGS) entry which is preliminary data.</text>
</comment>
<dbReference type="EMBL" id="JBIACJ010000001">
    <property type="protein sequence ID" value="MFE8695092.1"/>
    <property type="molecule type" value="Genomic_DNA"/>
</dbReference>
<dbReference type="Proteomes" id="UP001601058">
    <property type="component" value="Unassembled WGS sequence"/>
</dbReference>
<sequence>MLSFLCIITGAVVGFMLYEFPGILLGAIFGILVFIAHQLDLIIHNLKKQNSSSNGPKL</sequence>
<evidence type="ECO:0000256" key="1">
    <source>
        <dbReference type="SAM" id="Phobius"/>
    </source>
</evidence>
<organism evidence="2 3">
    <name type="scientific">Cytobacillus mangrovibacter</name>
    <dbReference type="NCBI Taxonomy" id="3299024"/>
    <lineage>
        <taxon>Bacteria</taxon>
        <taxon>Bacillati</taxon>
        <taxon>Bacillota</taxon>
        <taxon>Bacilli</taxon>
        <taxon>Bacillales</taxon>
        <taxon>Bacillaceae</taxon>
        <taxon>Cytobacillus</taxon>
    </lineage>
</organism>
<keyword evidence="1" id="KW-1133">Transmembrane helix</keyword>
<proteinExistence type="predicted"/>
<keyword evidence="1" id="KW-0472">Membrane</keyword>
<dbReference type="RefSeq" id="WP_389214581.1">
    <property type="nucleotide sequence ID" value="NZ_JBIACJ010000001.1"/>
</dbReference>
<accession>A0ABW6JUK4</accession>
<gene>
    <name evidence="2" type="ORF">ACFYKT_01845</name>
</gene>
<feature type="transmembrane region" description="Helical" evidence="1">
    <location>
        <begin position="24"/>
        <end position="43"/>
    </location>
</feature>
<evidence type="ECO:0000313" key="2">
    <source>
        <dbReference type="EMBL" id="MFE8695092.1"/>
    </source>
</evidence>